<comment type="caution">
    <text evidence="1">The sequence shown here is derived from an EMBL/GenBank/DDBJ whole genome shotgun (WGS) entry which is preliminary data.</text>
</comment>
<organism evidence="1 2">
    <name type="scientific">Leucogyrophana mollusca</name>
    <dbReference type="NCBI Taxonomy" id="85980"/>
    <lineage>
        <taxon>Eukaryota</taxon>
        <taxon>Fungi</taxon>
        <taxon>Dikarya</taxon>
        <taxon>Basidiomycota</taxon>
        <taxon>Agaricomycotina</taxon>
        <taxon>Agaricomycetes</taxon>
        <taxon>Agaricomycetidae</taxon>
        <taxon>Boletales</taxon>
        <taxon>Boletales incertae sedis</taxon>
        <taxon>Leucogyrophana</taxon>
    </lineage>
</organism>
<name>A0ACB8BJS8_9AGAM</name>
<evidence type="ECO:0000313" key="2">
    <source>
        <dbReference type="Proteomes" id="UP000790709"/>
    </source>
</evidence>
<protein>
    <submittedName>
        <fullName evidence="1">Uncharacterized protein</fullName>
    </submittedName>
</protein>
<dbReference type="EMBL" id="MU266389">
    <property type="protein sequence ID" value="KAH7926115.1"/>
    <property type="molecule type" value="Genomic_DNA"/>
</dbReference>
<sequence>MQAILLMRVFALCSRSKAILVFLSVCFFCQTVVVVALSAKQLNFSFFGQAILSVGPTIGSVEQEVDINGSIFGSLPTVQTSVQLVFDTVLFAFALFALSRHVLEARALTRGWLVNPLVKFLAADQTPYFLCYALWQALTIPETLPTLSTTQSDTLDVVSNVLFAFIVIFGPRMVIRLRAEELRSREGTLQEELSTIRFGSGDPSALSSMTGEGEGQLETMLGGNGMGTRGGIVEQEVSC</sequence>
<evidence type="ECO:0000313" key="1">
    <source>
        <dbReference type="EMBL" id="KAH7926115.1"/>
    </source>
</evidence>
<proteinExistence type="predicted"/>
<dbReference type="Proteomes" id="UP000790709">
    <property type="component" value="Unassembled WGS sequence"/>
</dbReference>
<gene>
    <name evidence="1" type="ORF">BV22DRAFT_386758</name>
</gene>
<accession>A0ACB8BJS8</accession>
<reference evidence="1" key="1">
    <citation type="journal article" date="2021" name="New Phytol.">
        <title>Evolutionary innovations through gain and loss of genes in the ectomycorrhizal Boletales.</title>
        <authorList>
            <person name="Wu G."/>
            <person name="Miyauchi S."/>
            <person name="Morin E."/>
            <person name="Kuo A."/>
            <person name="Drula E."/>
            <person name="Varga T."/>
            <person name="Kohler A."/>
            <person name="Feng B."/>
            <person name="Cao Y."/>
            <person name="Lipzen A."/>
            <person name="Daum C."/>
            <person name="Hundley H."/>
            <person name="Pangilinan J."/>
            <person name="Johnson J."/>
            <person name="Barry K."/>
            <person name="LaButti K."/>
            <person name="Ng V."/>
            <person name="Ahrendt S."/>
            <person name="Min B."/>
            <person name="Choi I.G."/>
            <person name="Park H."/>
            <person name="Plett J.M."/>
            <person name="Magnuson J."/>
            <person name="Spatafora J.W."/>
            <person name="Nagy L.G."/>
            <person name="Henrissat B."/>
            <person name="Grigoriev I.V."/>
            <person name="Yang Z.L."/>
            <person name="Xu J."/>
            <person name="Martin F.M."/>
        </authorList>
    </citation>
    <scope>NUCLEOTIDE SEQUENCE</scope>
    <source>
        <strain evidence="1">KUC20120723A-06</strain>
    </source>
</reference>
<keyword evidence="2" id="KW-1185">Reference proteome</keyword>